<dbReference type="InParanoid" id="D8QBQ5"/>
<dbReference type="Pfam" id="PF00171">
    <property type="entry name" value="Aldedh"/>
    <property type="match status" value="2"/>
</dbReference>
<dbReference type="KEGG" id="scm:SCHCO_02634044"/>
<keyword evidence="2 5" id="KW-0560">Oxidoreductase</keyword>
<organism evidence="8">
    <name type="scientific">Schizophyllum commune (strain H4-8 / FGSC 9210)</name>
    <name type="common">Split gill fungus</name>
    <dbReference type="NCBI Taxonomy" id="578458"/>
    <lineage>
        <taxon>Eukaryota</taxon>
        <taxon>Fungi</taxon>
        <taxon>Dikarya</taxon>
        <taxon>Basidiomycota</taxon>
        <taxon>Agaricomycotina</taxon>
        <taxon>Agaricomycetes</taxon>
        <taxon>Agaricomycetidae</taxon>
        <taxon>Agaricales</taxon>
        <taxon>Schizophyllaceae</taxon>
        <taxon>Schizophyllum</taxon>
    </lineage>
</organism>
<feature type="non-terminal residue" evidence="7">
    <location>
        <position position="514"/>
    </location>
</feature>
<dbReference type="InterPro" id="IPR012394">
    <property type="entry name" value="Aldehyde_DH_NAD(P)"/>
</dbReference>
<proteinExistence type="inferred from homology"/>
<dbReference type="GO" id="GO:0005737">
    <property type="term" value="C:cytoplasm"/>
    <property type="evidence" value="ECO:0007669"/>
    <property type="project" value="TreeGrafter"/>
</dbReference>
<evidence type="ECO:0000256" key="3">
    <source>
        <dbReference type="PIRSR" id="PIRSR036492-1"/>
    </source>
</evidence>
<dbReference type="HOGENOM" id="CLU_005391_3_1_1"/>
<evidence type="ECO:0000313" key="7">
    <source>
        <dbReference type="EMBL" id="EFI94797.1"/>
    </source>
</evidence>
<dbReference type="InterPro" id="IPR029510">
    <property type="entry name" value="Ald_DH_CS_GLU"/>
</dbReference>
<comment type="similarity">
    <text evidence="1 5">Belongs to the aldehyde dehydrogenase family.</text>
</comment>
<dbReference type="GO" id="GO:0006081">
    <property type="term" value="P:aldehyde metabolic process"/>
    <property type="evidence" value="ECO:0007669"/>
    <property type="project" value="InterPro"/>
</dbReference>
<dbReference type="Gene3D" id="3.40.309.10">
    <property type="entry name" value="Aldehyde Dehydrogenase, Chain A, domain 2"/>
    <property type="match status" value="1"/>
</dbReference>
<dbReference type="OMA" id="PLVAYWF"/>
<dbReference type="Gene3D" id="3.40.605.10">
    <property type="entry name" value="Aldehyde Dehydrogenase, Chain A, domain 1"/>
    <property type="match status" value="1"/>
</dbReference>
<dbReference type="SUPFAM" id="SSF53720">
    <property type="entry name" value="ALDH-like"/>
    <property type="match status" value="1"/>
</dbReference>
<evidence type="ECO:0000256" key="1">
    <source>
        <dbReference type="ARBA" id="ARBA00009986"/>
    </source>
</evidence>
<evidence type="ECO:0000256" key="4">
    <source>
        <dbReference type="PROSITE-ProRule" id="PRU10007"/>
    </source>
</evidence>
<dbReference type="InterPro" id="IPR015590">
    <property type="entry name" value="Aldehyde_DH_dom"/>
</dbReference>
<feature type="active site" evidence="3">
    <location>
        <position position="283"/>
    </location>
</feature>
<gene>
    <name evidence="7" type="ORF">SCHCODRAFT_111319</name>
</gene>
<dbReference type="GO" id="GO:0004029">
    <property type="term" value="F:aldehyde dehydrogenase (NAD+) activity"/>
    <property type="evidence" value="ECO:0007669"/>
    <property type="project" value="TreeGrafter"/>
</dbReference>
<dbReference type="STRING" id="578458.D8QBQ5"/>
<dbReference type="Proteomes" id="UP000007431">
    <property type="component" value="Unassembled WGS sequence"/>
</dbReference>
<feature type="domain" description="Aldehyde dehydrogenase" evidence="6">
    <location>
        <begin position="13"/>
        <end position="397"/>
    </location>
</feature>
<sequence length="514" mass="55885">MSTSLQYTPLDEIAKTHARLRATFDSGKTLPLAYRRQQLLQLARLVQQNAPAFESALWREFRKQPLEIAMVDLSPVVSATLYAAENLERWAGEEEEKEDEENEIDAGIKDVLTQTCQKKQTTEQEKAKDESKRWHTTIQKQPKGLVVNISPWNYPIILSLSPLVGAIAAGCVAILKPSEHTPIVSAMFAELFPKYLDPDAYAVVNGGVEETGRLLEMKFDHIFFTGSTHVGRIVAAAAAKQLTTVTLELGGKSPVFVDAAHTDLDIAARRILWGRQVCAGQVCVSPDYVLVPRAYQDAFVAAVRRAYEEFWPKGDSGVKQAGTDACTARDGVGSTLSGIHQSAINRISALVRETKGAVVEGDVAAGATAPTIVRDVGLGDALMRGEIFGPILPIVPIEGGYGPTSAYSSSDPCADMSDNTCSDTSDDTCTNEAIKIIDPHPAPLVIYVFTEREGVRERFLNATRSGTLVLNDCVQQLAVYEMPFGGVGDSGSGSWFGKATFDTFTDLRRVRARK</sequence>
<dbReference type="VEuPathDB" id="FungiDB:SCHCODRAFT_02634044"/>
<dbReference type="FunFam" id="3.40.605.10:FF:000004">
    <property type="entry name" value="Aldehyde dehydrogenase"/>
    <property type="match status" value="1"/>
</dbReference>
<dbReference type="AlphaFoldDB" id="D8QBQ5"/>
<dbReference type="PIRSF" id="PIRSF036492">
    <property type="entry name" value="ALDH"/>
    <property type="match status" value="1"/>
</dbReference>
<dbReference type="RefSeq" id="XP_003029700.1">
    <property type="nucleotide sequence ID" value="XM_003029654.1"/>
</dbReference>
<dbReference type="GeneID" id="9594048"/>
<evidence type="ECO:0000256" key="2">
    <source>
        <dbReference type="ARBA" id="ARBA00023002"/>
    </source>
</evidence>
<dbReference type="PROSITE" id="PS00687">
    <property type="entry name" value="ALDEHYDE_DEHYDR_GLU"/>
    <property type="match status" value="1"/>
</dbReference>
<dbReference type="InterPro" id="IPR016162">
    <property type="entry name" value="Ald_DH_N"/>
</dbReference>
<evidence type="ECO:0000313" key="8">
    <source>
        <dbReference type="Proteomes" id="UP000007431"/>
    </source>
</evidence>
<dbReference type="OrthoDB" id="440325at2759"/>
<accession>D8QBQ5</accession>
<evidence type="ECO:0000256" key="5">
    <source>
        <dbReference type="RuleBase" id="RU003345"/>
    </source>
</evidence>
<reference evidence="7 8" key="1">
    <citation type="journal article" date="2010" name="Nat. Biotechnol.">
        <title>Genome sequence of the model mushroom Schizophyllum commune.</title>
        <authorList>
            <person name="Ohm R.A."/>
            <person name="de Jong J.F."/>
            <person name="Lugones L.G."/>
            <person name="Aerts A."/>
            <person name="Kothe E."/>
            <person name="Stajich J.E."/>
            <person name="de Vries R.P."/>
            <person name="Record E."/>
            <person name="Levasseur A."/>
            <person name="Baker S.E."/>
            <person name="Bartholomew K.A."/>
            <person name="Coutinho P.M."/>
            <person name="Erdmann S."/>
            <person name="Fowler T.J."/>
            <person name="Gathman A.C."/>
            <person name="Lombard V."/>
            <person name="Henrissat B."/>
            <person name="Knabe N."/>
            <person name="Kuees U."/>
            <person name="Lilly W.W."/>
            <person name="Lindquist E."/>
            <person name="Lucas S."/>
            <person name="Magnuson J.K."/>
            <person name="Piumi F."/>
            <person name="Raudaskoski M."/>
            <person name="Salamov A."/>
            <person name="Schmutz J."/>
            <person name="Schwarze F.W.M.R."/>
            <person name="vanKuyk P.A."/>
            <person name="Horton J.S."/>
            <person name="Grigoriev I.V."/>
            <person name="Woesten H.A.B."/>
        </authorList>
    </citation>
    <scope>NUCLEOTIDE SEQUENCE [LARGE SCALE GENOMIC DNA]</scope>
    <source>
        <strain evidence="8">H4-8 / FGSC 9210</strain>
    </source>
</reference>
<dbReference type="InterPro" id="IPR016161">
    <property type="entry name" value="Ald_DH/histidinol_DH"/>
</dbReference>
<feature type="active site" evidence="3 4">
    <location>
        <position position="248"/>
    </location>
</feature>
<evidence type="ECO:0000259" key="6">
    <source>
        <dbReference type="Pfam" id="PF00171"/>
    </source>
</evidence>
<dbReference type="eggNOG" id="KOG2456">
    <property type="taxonomic scope" value="Eukaryota"/>
</dbReference>
<name>D8QBQ5_SCHCM</name>
<dbReference type="PANTHER" id="PTHR43570">
    <property type="entry name" value="ALDEHYDE DEHYDROGENASE"/>
    <property type="match status" value="1"/>
</dbReference>
<dbReference type="InterPro" id="IPR016163">
    <property type="entry name" value="Ald_DH_C"/>
</dbReference>
<keyword evidence="8" id="KW-1185">Reference proteome</keyword>
<dbReference type="EMBL" id="GL377309">
    <property type="protein sequence ID" value="EFI94797.1"/>
    <property type="molecule type" value="Genomic_DNA"/>
</dbReference>
<feature type="domain" description="Aldehyde dehydrogenase" evidence="6">
    <location>
        <begin position="431"/>
        <end position="509"/>
    </location>
</feature>
<dbReference type="PANTHER" id="PTHR43570:SF16">
    <property type="entry name" value="ALDEHYDE DEHYDROGENASE TYPE III, ISOFORM Q"/>
    <property type="match status" value="1"/>
</dbReference>
<protein>
    <recommendedName>
        <fullName evidence="6">Aldehyde dehydrogenase domain-containing protein</fullName>
    </recommendedName>
</protein>